<evidence type="ECO:0000259" key="2">
    <source>
        <dbReference type="Pfam" id="PF22059"/>
    </source>
</evidence>
<evidence type="ECO:0000256" key="1">
    <source>
        <dbReference type="SAM" id="MobiDB-lite"/>
    </source>
</evidence>
<dbReference type="EMBL" id="SHMB01000002">
    <property type="protein sequence ID" value="TAA31272.1"/>
    <property type="molecule type" value="Genomic_DNA"/>
</dbReference>
<gene>
    <name evidence="3" type="ORF">EA661_06765</name>
</gene>
<name>A0A4Q8LM28_9GAMM</name>
<dbReference type="Gene3D" id="3.40.50.11010">
    <property type="match status" value="1"/>
</dbReference>
<protein>
    <recommendedName>
        <fullName evidence="2">Glucuronosyltransferase GumK N-terminal domain-containing protein</fullName>
    </recommendedName>
</protein>
<comment type="caution">
    <text evidence="3">The sequence shown here is derived from an EMBL/GenBank/DDBJ whole genome shotgun (WGS) entry which is preliminary data.</text>
</comment>
<dbReference type="Gene3D" id="3.40.50.2000">
    <property type="entry name" value="Glycogen Phosphorylase B"/>
    <property type="match status" value="1"/>
</dbReference>
<proteinExistence type="predicted"/>
<feature type="domain" description="Glucuronosyltransferase GumK N-terminal" evidence="2">
    <location>
        <begin position="1"/>
        <end position="168"/>
    </location>
</feature>
<dbReference type="InterPro" id="IPR054299">
    <property type="entry name" value="GumK_N"/>
</dbReference>
<reference evidence="3 4" key="1">
    <citation type="submission" date="2019-02" db="EMBL/GenBank/DDBJ databases">
        <title>WGS of Pseudoxanthomonas species novum from clinical isolates.</title>
        <authorList>
            <person name="Bernier A.-M."/>
            <person name="Bernard K."/>
            <person name="Vachon A."/>
        </authorList>
    </citation>
    <scope>NUCLEOTIDE SEQUENCE [LARGE SCALE GENOMIC DNA]</scope>
    <source>
        <strain evidence="3 4">NML171202</strain>
    </source>
</reference>
<accession>A0A4Q8LM28</accession>
<organism evidence="3 4">
    <name type="scientific">Pseudoxanthomonas winnipegensis</name>
    <dbReference type="NCBI Taxonomy" id="2480810"/>
    <lineage>
        <taxon>Bacteria</taxon>
        <taxon>Pseudomonadati</taxon>
        <taxon>Pseudomonadota</taxon>
        <taxon>Gammaproteobacteria</taxon>
        <taxon>Lysobacterales</taxon>
        <taxon>Lysobacteraceae</taxon>
        <taxon>Pseudoxanthomonas</taxon>
    </lineage>
</organism>
<dbReference type="Proteomes" id="UP000291286">
    <property type="component" value="Unassembled WGS sequence"/>
</dbReference>
<feature type="region of interest" description="Disordered" evidence="1">
    <location>
        <begin position="364"/>
        <end position="385"/>
    </location>
</feature>
<dbReference type="Pfam" id="PF22059">
    <property type="entry name" value="GumK_N"/>
    <property type="match status" value="1"/>
</dbReference>
<sequence>MLTVHEATSARKVDFHFWTESLARQGHAVDFVTVGLSPLTRLKPQARRFQGPFNAWREVGPGLRKYLWRPALHPLSLGRPTLDAITRPLFSLYPAMLTRTLLQGIADADVFVVENGAGLCLVPALARRFPQARFIYSVCDRIATLKYHPLILDAEREALPHFSLVRVPAEVMVADYPHVPHVHYIPHGIDKALFDTPRPSPYPAGTRNVVSVGDMLFDDHAVDCMARAEPQVRFHLFGKGARLQAPPPNVVEHGEQPFDAIVPYLQHADAGLAPYRPALNADYLSQSSMKMLQYTYCRVPIVAPDFAARGVHTSAYTPGVEGSIVAALRRALAYDRAGIDNSGVLDWDGVTGRMLALGLASTAETGATPPAPARPHPTAQQRADA</sequence>
<dbReference type="AlphaFoldDB" id="A0A4Q8LM28"/>
<evidence type="ECO:0000313" key="3">
    <source>
        <dbReference type="EMBL" id="TAA31272.1"/>
    </source>
</evidence>
<dbReference type="RefSeq" id="WP_130517019.1">
    <property type="nucleotide sequence ID" value="NZ_SHMA01000003.1"/>
</dbReference>
<dbReference type="SUPFAM" id="SSF53756">
    <property type="entry name" value="UDP-Glycosyltransferase/glycogen phosphorylase"/>
    <property type="match status" value="1"/>
</dbReference>
<evidence type="ECO:0000313" key="4">
    <source>
        <dbReference type="Proteomes" id="UP000291286"/>
    </source>
</evidence>